<evidence type="ECO:0000313" key="2">
    <source>
        <dbReference type="EMBL" id="UPV99634.1"/>
    </source>
</evidence>
<keyword evidence="1" id="KW-1133">Transmembrane helix</keyword>
<evidence type="ECO:0000313" key="3">
    <source>
        <dbReference type="Proteomes" id="UP000830434"/>
    </source>
</evidence>
<evidence type="ECO:0000256" key="1">
    <source>
        <dbReference type="SAM" id="Phobius"/>
    </source>
</evidence>
<dbReference type="RefSeq" id="WP_248654126.1">
    <property type="nucleotide sequence ID" value="NZ_CP096658.1"/>
</dbReference>
<organism evidence="2 3">
    <name type="scientific">Halorussus gelatinilyticus</name>
    <dbReference type="NCBI Taxonomy" id="2937524"/>
    <lineage>
        <taxon>Archaea</taxon>
        <taxon>Methanobacteriati</taxon>
        <taxon>Methanobacteriota</taxon>
        <taxon>Stenosarchaea group</taxon>
        <taxon>Halobacteria</taxon>
        <taxon>Halobacteriales</taxon>
        <taxon>Haladaptataceae</taxon>
        <taxon>Halorussus</taxon>
    </lineage>
</organism>
<keyword evidence="1" id="KW-0812">Transmembrane</keyword>
<reference evidence="2" key="1">
    <citation type="submission" date="2022-04" db="EMBL/GenBank/DDBJ databases">
        <title>Diverse halophilic archaea isolated from saline environments.</title>
        <authorList>
            <person name="Cui H.-L."/>
        </authorList>
    </citation>
    <scope>NUCLEOTIDE SEQUENCE</scope>
    <source>
        <strain evidence="2">XZYJT40</strain>
    </source>
</reference>
<dbReference type="KEGG" id="haxz:M0R88_14060"/>
<keyword evidence="3" id="KW-1185">Reference proteome</keyword>
<proteinExistence type="predicted"/>
<feature type="transmembrane region" description="Helical" evidence="1">
    <location>
        <begin position="50"/>
        <end position="69"/>
    </location>
</feature>
<name>A0A8U0IFW8_9EURY</name>
<sequence>MDDPKESMYVWLTDERNRTLLLFALAAGLGITSLVFFFAGRSDSPTRAEFSLIVAAMVVVFYMTLRTNVY</sequence>
<accession>A0A8U0IFW8</accession>
<dbReference type="AlphaFoldDB" id="A0A8U0IFW8"/>
<protein>
    <submittedName>
        <fullName evidence="2">Uncharacterized protein</fullName>
    </submittedName>
</protein>
<dbReference type="Proteomes" id="UP000830434">
    <property type="component" value="Chromosome"/>
</dbReference>
<dbReference type="GeneID" id="72191001"/>
<keyword evidence="1" id="KW-0472">Membrane</keyword>
<gene>
    <name evidence="2" type="ORF">M0R88_14060</name>
</gene>
<dbReference type="EMBL" id="CP096658">
    <property type="protein sequence ID" value="UPV99634.1"/>
    <property type="molecule type" value="Genomic_DNA"/>
</dbReference>
<feature type="transmembrane region" description="Helical" evidence="1">
    <location>
        <begin position="20"/>
        <end position="38"/>
    </location>
</feature>